<dbReference type="PANTHER" id="PTHR43143">
    <property type="entry name" value="METALLOPHOSPHOESTERASE, CALCINEURIN SUPERFAMILY"/>
    <property type="match status" value="1"/>
</dbReference>
<feature type="domain" description="Calcineurin-like phosphoesterase" evidence="1">
    <location>
        <begin position="70"/>
        <end position="211"/>
    </location>
</feature>
<dbReference type="EMBL" id="FOPP01000002">
    <property type="protein sequence ID" value="SFG81207.1"/>
    <property type="molecule type" value="Genomic_DNA"/>
</dbReference>
<sequence length="414" mass="45425">MKIFERIDQNMFWYGSHTHLSRKGLFVMLLLIAFSCKKNSQGLIKTDSESNLLAATAANETTAVDETFYIAVIPDTQYYTDPGGSHNGTMNMFTNQIDWILANRASLNIQYVAHVGDITDNGDKPGHFYEWQNADSQIKRLHNADLPYGLAVGNHDQWCNGDPGSGATNNGYGYYYSKTRFTGKTWYGGNFTTVGSDNNDNHWDKFTVFGQKYVVIYIEFNEPNNGFMPNGSGGCIEIAGQSPYSSTIESNVFAWADNVIQANLDAKVIIVSHSIVAPSGGINGTHGAKAGLATDNPQAPYTAQGNIISAFAQAHPTVFMMLSGHRTGEGYRRDVYSGHVVKTFLADYQGREVADVNGVDVPNNTATKGGDGFMRIMKFNKTAGTIEVRTIQPLPGPNVEETDKDSKFTVSMYN</sequence>
<dbReference type="InterPro" id="IPR004843">
    <property type="entry name" value="Calcineurin-like_PHP"/>
</dbReference>
<proteinExistence type="predicted"/>
<dbReference type="Gene3D" id="3.60.21.10">
    <property type="match status" value="1"/>
</dbReference>
<dbReference type="PANTHER" id="PTHR43143:SF5">
    <property type="entry name" value="SECRETED PROTEIN"/>
    <property type="match status" value="1"/>
</dbReference>
<evidence type="ECO:0000259" key="1">
    <source>
        <dbReference type="Pfam" id="PF00149"/>
    </source>
</evidence>
<dbReference type="Proteomes" id="UP000199666">
    <property type="component" value="Unassembled WGS sequence"/>
</dbReference>
<organism evidence="2 3">
    <name type="scientific">Pedobacter insulae</name>
    <dbReference type="NCBI Taxonomy" id="414048"/>
    <lineage>
        <taxon>Bacteria</taxon>
        <taxon>Pseudomonadati</taxon>
        <taxon>Bacteroidota</taxon>
        <taxon>Sphingobacteriia</taxon>
        <taxon>Sphingobacteriales</taxon>
        <taxon>Sphingobacteriaceae</taxon>
        <taxon>Pedobacter</taxon>
    </lineage>
</organism>
<reference evidence="2 3" key="1">
    <citation type="submission" date="2016-10" db="EMBL/GenBank/DDBJ databases">
        <authorList>
            <person name="de Groot N.N."/>
        </authorList>
    </citation>
    <scope>NUCLEOTIDE SEQUENCE [LARGE SCALE GENOMIC DNA]</scope>
    <source>
        <strain evidence="2 3">DSM 18684</strain>
    </source>
</reference>
<protein>
    <recommendedName>
        <fullName evidence="1">Calcineurin-like phosphoesterase domain-containing protein</fullName>
    </recommendedName>
</protein>
<dbReference type="RefSeq" id="WP_090992411.1">
    <property type="nucleotide sequence ID" value="NZ_FOPP01000002.1"/>
</dbReference>
<accession>A0A1I2UZD4</accession>
<name>A0A1I2UZD4_9SPHI</name>
<dbReference type="OrthoDB" id="9772095at2"/>
<keyword evidence="3" id="KW-1185">Reference proteome</keyword>
<dbReference type="STRING" id="414048.SAMN04489864_102376"/>
<dbReference type="Pfam" id="PF00149">
    <property type="entry name" value="Metallophos"/>
    <property type="match status" value="1"/>
</dbReference>
<evidence type="ECO:0000313" key="2">
    <source>
        <dbReference type="EMBL" id="SFG81207.1"/>
    </source>
</evidence>
<dbReference type="AlphaFoldDB" id="A0A1I2UZD4"/>
<dbReference type="SUPFAM" id="SSF56300">
    <property type="entry name" value="Metallo-dependent phosphatases"/>
    <property type="match status" value="1"/>
</dbReference>
<gene>
    <name evidence="2" type="ORF">SAMN04489864_102376</name>
</gene>
<dbReference type="InterPro" id="IPR051918">
    <property type="entry name" value="STPP_CPPED1"/>
</dbReference>
<dbReference type="GO" id="GO:0016787">
    <property type="term" value="F:hydrolase activity"/>
    <property type="evidence" value="ECO:0007669"/>
    <property type="project" value="InterPro"/>
</dbReference>
<evidence type="ECO:0000313" key="3">
    <source>
        <dbReference type="Proteomes" id="UP000199666"/>
    </source>
</evidence>
<dbReference type="InterPro" id="IPR029052">
    <property type="entry name" value="Metallo-depent_PP-like"/>
</dbReference>